<sequence>MSSLIPAAAAAASTGATIAVMNPMDVLMSAVNTNPYFIGLMMLLLNLGGRFLALEITKEQEKFLSQPIVRRFFLFAVLFVATRNFVIAAGLAIIVIIILGYLFNENSELCLWRSCLVAPPKEGAKPQEGFSGLTPEEGMILKRLQDKQMSARQKEKREAKARENGIEGGQAEGEEGNEEKESEITASDIYNNAIQRLRMAFYTP</sequence>
<proteinExistence type="predicted"/>
<reference evidence="3" key="1">
    <citation type="journal article" date="2020" name="Nature">
        <title>Giant virus diversity and host interactions through global metagenomics.</title>
        <authorList>
            <person name="Schulz F."/>
            <person name="Roux S."/>
            <person name="Paez-Espino D."/>
            <person name="Jungbluth S."/>
            <person name="Walsh D.A."/>
            <person name="Denef V.J."/>
            <person name="McMahon K.D."/>
            <person name="Konstantinidis K.T."/>
            <person name="Eloe-Fadrosh E.A."/>
            <person name="Kyrpides N.C."/>
            <person name="Woyke T."/>
        </authorList>
    </citation>
    <scope>NUCLEOTIDE SEQUENCE</scope>
    <source>
        <strain evidence="3">GVMAG-S-3300013006-138</strain>
    </source>
</reference>
<accession>A0A6C0KLQ2</accession>
<keyword evidence="2" id="KW-1133">Transmembrane helix</keyword>
<feature type="compositionally biased region" description="Basic and acidic residues" evidence="1">
    <location>
        <begin position="152"/>
        <end position="165"/>
    </location>
</feature>
<dbReference type="EMBL" id="MN740925">
    <property type="protein sequence ID" value="QHU18101.1"/>
    <property type="molecule type" value="Genomic_DNA"/>
</dbReference>
<keyword evidence="2" id="KW-0472">Membrane</keyword>
<evidence type="ECO:0000313" key="3">
    <source>
        <dbReference type="EMBL" id="QHU18101.1"/>
    </source>
</evidence>
<feature type="transmembrane region" description="Helical" evidence="2">
    <location>
        <begin position="35"/>
        <end position="53"/>
    </location>
</feature>
<keyword evidence="2" id="KW-0812">Transmembrane</keyword>
<feature type="compositionally biased region" description="Acidic residues" evidence="1">
    <location>
        <begin position="172"/>
        <end position="181"/>
    </location>
</feature>
<protein>
    <submittedName>
        <fullName evidence="3">Uncharacterized protein</fullName>
    </submittedName>
</protein>
<feature type="transmembrane region" description="Helical" evidence="2">
    <location>
        <begin position="73"/>
        <end position="103"/>
    </location>
</feature>
<name>A0A6C0KLQ2_9ZZZZ</name>
<feature type="region of interest" description="Disordered" evidence="1">
    <location>
        <begin position="147"/>
        <end position="186"/>
    </location>
</feature>
<evidence type="ECO:0000256" key="1">
    <source>
        <dbReference type="SAM" id="MobiDB-lite"/>
    </source>
</evidence>
<dbReference type="AlphaFoldDB" id="A0A6C0KLQ2"/>
<evidence type="ECO:0000256" key="2">
    <source>
        <dbReference type="SAM" id="Phobius"/>
    </source>
</evidence>
<organism evidence="3">
    <name type="scientific">viral metagenome</name>
    <dbReference type="NCBI Taxonomy" id="1070528"/>
    <lineage>
        <taxon>unclassified sequences</taxon>
        <taxon>metagenomes</taxon>
        <taxon>organismal metagenomes</taxon>
    </lineage>
</organism>